<sequence>MIQLRGLSYLPLLLTMSCLLFLSSSFPLSILIAPNPRIEFFAKAMMRPPVAKKVKHEMAPILLLGIVRIERKRKKTGISNSSSVSLLGFRYSFFLSPHNEAEIRCDEEMEFHSSIVPIVLLCLLSNLRSAIGLRFVIDREECFSHSVPYEGDTVHVSFVVIKADTWHYGEDGVDLVVKGPAGEQIHDSRDKTSDKFEFVVHKKGLHRFCFTNKSPYHETIDFDIHVGHFAHFDQHAKDEHFNPLLDQIAKLEEALYNVQFEQHWLEAQTDRQALINEGMSRRAIHKSIFESAALIGASVLQVYLLRRLFERKLSSSRV</sequence>
<evidence type="ECO:0000313" key="1">
    <source>
        <dbReference type="EMBL" id="KAJ8620134.1"/>
    </source>
</evidence>
<name>A0ACC2KG60_PERAE</name>
<dbReference type="EMBL" id="CM056817">
    <property type="protein sequence ID" value="KAJ8620134.1"/>
    <property type="molecule type" value="Genomic_DNA"/>
</dbReference>
<organism evidence="1 2">
    <name type="scientific">Persea americana</name>
    <name type="common">Avocado</name>
    <dbReference type="NCBI Taxonomy" id="3435"/>
    <lineage>
        <taxon>Eukaryota</taxon>
        <taxon>Viridiplantae</taxon>
        <taxon>Streptophyta</taxon>
        <taxon>Embryophyta</taxon>
        <taxon>Tracheophyta</taxon>
        <taxon>Spermatophyta</taxon>
        <taxon>Magnoliopsida</taxon>
        <taxon>Magnoliidae</taxon>
        <taxon>Laurales</taxon>
        <taxon>Lauraceae</taxon>
        <taxon>Persea</taxon>
    </lineage>
</organism>
<keyword evidence="2" id="KW-1185">Reference proteome</keyword>
<accession>A0ACC2KG60</accession>
<reference evidence="1 2" key="1">
    <citation type="journal article" date="2022" name="Hortic Res">
        <title>A haplotype resolved chromosomal level avocado genome allows analysis of novel avocado genes.</title>
        <authorList>
            <person name="Nath O."/>
            <person name="Fletcher S.J."/>
            <person name="Hayward A."/>
            <person name="Shaw L.M."/>
            <person name="Masouleh A.K."/>
            <person name="Furtado A."/>
            <person name="Henry R.J."/>
            <person name="Mitter N."/>
        </authorList>
    </citation>
    <scope>NUCLEOTIDE SEQUENCE [LARGE SCALE GENOMIC DNA]</scope>
    <source>
        <strain evidence="2">cv. Hass</strain>
    </source>
</reference>
<gene>
    <name evidence="1" type="ORF">MRB53_028663</name>
</gene>
<comment type="caution">
    <text evidence="1">The sequence shown here is derived from an EMBL/GenBank/DDBJ whole genome shotgun (WGS) entry which is preliminary data.</text>
</comment>
<evidence type="ECO:0000313" key="2">
    <source>
        <dbReference type="Proteomes" id="UP001234297"/>
    </source>
</evidence>
<proteinExistence type="predicted"/>
<protein>
    <submittedName>
        <fullName evidence="1">Uncharacterized protein</fullName>
    </submittedName>
</protein>
<dbReference type="Proteomes" id="UP001234297">
    <property type="component" value="Chromosome 9"/>
</dbReference>